<dbReference type="EnsemblFungi" id="EJT70442">
    <property type="protein sequence ID" value="EJT70442"/>
    <property type="gene ID" value="GGTG_11465"/>
</dbReference>
<reference evidence="2" key="4">
    <citation type="journal article" date="2015" name="G3 (Bethesda)">
        <title>Genome sequences of three phytopathogenic species of the Magnaporthaceae family of fungi.</title>
        <authorList>
            <person name="Okagaki L.H."/>
            <person name="Nunes C.C."/>
            <person name="Sailsbery J."/>
            <person name="Clay B."/>
            <person name="Brown D."/>
            <person name="John T."/>
            <person name="Oh Y."/>
            <person name="Young N."/>
            <person name="Fitzgerald M."/>
            <person name="Haas B.J."/>
            <person name="Zeng Q."/>
            <person name="Young S."/>
            <person name="Adiconis X."/>
            <person name="Fan L."/>
            <person name="Levin J.Z."/>
            <person name="Mitchell T.K."/>
            <person name="Okubara P.A."/>
            <person name="Farman M.L."/>
            <person name="Kohn L.M."/>
            <person name="Birren B."/>
            <person name="Ma L.-J."/>
            <person name="Dean R.A."/>
        </authorList>
    </citation>
    <scope>NUCLEOTIDE SEQUENCE</scope>
    <source>
        <strain evidence="2">R3-111a-1</strain>
    </source>
</reference>
<dbReference type="AlphaFoldDB" id="J3PD97"/>
<gene>
    <name evidence="2" type="primary">20351923</name>
    <name evidence="1" type="ORF">GGTG_11465</name>
</gene>
<organism evidence="1">
    <name type="scientific">Gaeumannomyces tritici (strain R3-111a-1)</name>
    <name type="common">Wheat and barley take-all root rot fungus</name>
    <name type="synonym">Gaeumannomyces graminis var. tritici</name>
    <dbReference type="NCBI Taxonomy" id="644352"/>
    <lineage>
        <taxon>Eukaryota</taxon>
        <taxon>Fungi</taxon>
        <taxon>Dikarya</taxon>
        <taxon>Ascomycota</taxon>
        <taxon>Pezizomycotina</taxon>
        <taxon>Sordariomycetes</taxon>
        <taxon>Sordariomycetidae</taxon>
        <taxon>Magnaporthales</taxon>
        <taxon>Magnaporthaceae</taxon>
        <taxon>Gaeumannomyces</taxon>
    </lineage>
</organism>
<dbReference type="VEuPathDB" id="FungiDB:GGTG_11465"/>
<protein>
    <submittedName>
        <fullName evidence="1 2">Uncharacterized protein</fullName>
    </submittedName>
</protein>
<evidence type="ECO:0000313" key="2">
    <source>
        <dbReference type="EnsemblFungi" id="EJT70442"/>
    </source>
</evidence>
<dbReference type="GeneID" id="20351923"/>
<keyword evidence="3" id="KW-1185">Reference proteome</keyword>
<reference evidence="2" key="5">
    <citation type="submission" date="2018-04" db="UniProtKB">
        <authorList>
            <consortium name="EnsemblFungi"/>
        </authorList>
    </citation>
    <scope>IDENTIFICATION</scope>
    <source>
        <strain evidence="2">R3-111a-1</strain>
    </source>
</reference>
<proteinExistence type="predicted"/>
<name>J3PD97_GAET3</name>
<sequence>MQRPTSTEDIDEVGACHAAWARILGTVGELADAGVGELIGEHYMPSPPDESWGSCSVAAAIPFGGTRKAGEYSP</sequence>
<reference evidence="3" key="1">
    <citation type="submission" date="2010-07" db="EMBL/GenBank/DDBJ databases">
        <title>The genome sequence of Gaeumannomyces graminis var. tritici strain R3-111a-1.</title>
        <authorList>
            <consortium name="The Broad Institute Genome Sequencing Platform"/>
            <person name="Ma L.-J."/>
            <person name="Dead R."/>
            <person name="Young S."/>
            <person name="Zeng Q."/>
            <person name="Koehrsen M."/>
            <person name="Alvarado L."/>
            <person name="Berlin A."/>
            <person name="Chapman S.B."/>
            <person name="Chen Z."/>
            <person name="Freedman E."/>
            <person name="Gellesch M."/>
            <person name="Goldberg J."/>
            <person name="Griggs A."/>
            <person name="Gujja S."/>
            <person name="Heilman E.R."/>
            <person name="Heiman D."/>
            <person name="Hepburn T."/>
            <person name="Howarth C."/>
            <person name="Jen D."/>
            <person name="Larson L."/>
            <person name="Mehta T."/>
            <person name="Neiman D."/>
            <person name="Pearson M."/>
            <person name="Roberts A."/>
            <person name="Saif S."/>
            <person name="Shea T."/>
            <person name="Shenoy N."/>
            <person name="Sisk P."/>
            <person name="Stolte C."/>
            <person name="Sykes S."/>
            <person name="Walk T."/>
            <person name="White J."/>
            <person name="Yandava C."/>
            <person name="Haas B."/>
            <person name="Nusbaum C."/>
            <person name="Birren B."/>
        </authorList>
    </citation>
    <scope>NUCLEOTIDE SEQUENCE [LARGE SCALE GENOMIC DNA]</scope>
    <source>
        <strain evidence="3">R3-111a-1</strain>
    </source>
</reference>
<dbReference type="HOGENOM" id="CLU_2687984_0_0_1"/>
<evidence type="ECO:0000313" key="3">
    <source>
        <dbReference type="Proteomes" id="UP000006039"/>
    </source>
</evidence>
<dbReference type="EMBL" id="GL385401">
    <property type="protein sequence ID" value="EJT70442.1"/>
    <property type="molecule type" value="Genomic_DNA"/>
</dbReference>
<reference evidence="1" key="3">
    <citation type="submission" date="2010-09" db="EMBL/GenBank/DDBJ databases">
        <title>Annotation of Gaeumannomyces graminis var. tritici R3-111a-1.</title>
        <authorList>
            <consortium name="The Broad Institute Genome Sequencing Platform"/>
            <person name="Ma L.-J."/>
            <person name="Dead R."/>
            <person name="Young S.K."/>
            <person name="Zeng Q."/>
            <person name="Gargeya S."/>
            <person name="Fitzgerald M."/>
            <person name="Haas B."/>
            <person name="Abouelleil A."/>
            <person name="Alvarado L."/>
            <person name="Arachchi H.M."/>
            <person name="Berlin A."/>
            <person name="Brown A."/>
            <person name="Chapman S.B."/>
            <person name="Chen Z."/>
            <person name="Dunbar C."/>
            <person name="Freedman E."/>
            <person name="Gearin G."/>
            <person name="Gellesch M."/>
            <person name="Goldberg J."/>
            <person name="Griggs A."/>
            <person name="Gujja S."/>
            <person name="Heiman D."/>
            <person name="Howarth C."/>
            <person name="Larson L."/>
            <person name="Lui A."/>
            <person name="MacDonald P.J.P."/>
            <person name="Mehta T."/>
            <person name="Montmayeur A."/>
            <person name="Murphy C."/>
            <person name="Neiman D."/>
            <person name="Pearson M."/>
            <person name="Priest M."/>
            <person name="Roberts A."/>
            <person name="Saif S."/>
            <person name="Shea T."/>
            <person name="Shenoy N."/>
            <person name="Sisk P."/>
            <person name="Stolte C."/>
            <person name="Sykes S."/>
            <person name="Yandava C."/>
            <person name="Wortman J."/>
            <person name="Nusbaum C."/>
            <person name="Birren B."/>
        </authorList>
    </citation>
    <scope>NUCLEOTIDE SEQUENCE</scope>
    <source>
        <strain evidence="1">R3-111a-1</strain>
    </source>
</reference>
<reference evidence="1" key="2">
    <citation type="submission" date="2010-07" db="EMBL/GenBank/DDBJ databases">
        <authorList>
            <consortium name="The Broad Institute Genome Sequencing Platform"/>
            <consortium name="Broad Institute Genome Sequencing Center for Infectious Disease"/>
            <person name="Ma L.-J."/>
            <person name="Dead R."/>
            <person name="Young S."/>
            <person name="Zeng Q."/>
            <person name="Koehrsen M."/>
            <person name="Alvarado L."/>
            <person name="Berlin A."/>
            <person name="Chapman S.B."/>
            <person name="Chen Z."/>
            <person name="Freedman E."/>
            <person name="Gellesch M."/>
            <person name="Goldberg J."/>
            <person name="Griggs A."/>
            <person name="Gujja S."/>
            <person name="Heilman E.R."/>
            <person name="Heiman D."/>
            <person name="Hepburn T."/>
            <person name="Howarth C."/>
            <person name="Jen D."/>
            <person name="Larson L."/>
            <person name="Mehta T."/>
            <person name="Neiman D."/>
            <person name="Pearson M."/>
            <person name="Roberts A."/>
            <person name="Saif S."/>
            <person name="Shea T."/>
            <person name="Shenoy N."/>
            <person name="Sisk P."/>
            <person name="Stolte C."/>
            <person name="Sykes S."/>
            <person name="Walk T."/>
            <person name="White J."/>
            <person name="Yandava C."/>
            <person name="Haas B."/>
            <person name="Nusbaum C."/>
            <person name="Birren B."/>
        </authorList>
    </citation>
    <scope>NUCLEOTIDE SEQUENCE</scope>
    <source>
        <strain evidence="1">R3-111a-1</strain>
    </source>
</reference>
<evidence type="ECO:0000313" key="1">
    <source>
        <dbReference type="EMBL" id="EJT70442.1"/>
    </source>
</evidence>
<dbReference type="RefSeq" id="XP_009227620.1">
    <property type="nucleotide sequence ID" value="XM_009229356.1"/>
</dbReference>
<accession>J3PD97</accession>
<dbReference type="Proteomes" id="UP000006039">
    <property type="component" value="Unassembled WGS sequence"/>
</dbReference>